<evidence type="ECO:0000313" key="2">
    <source>
        <dbReference type="Proteomes" id="UP001525961"/>
    </source>
</evidence>
<dbReference type="EMBL" id="JAMXFA010000038">
    <property type="protein sequence ID" value="MCT7980501.1"/>
    <property type="molecule type" value="Genomic_DNA"/>
</dbReference>
<accession>A0ABT2NCS6</accession>
<protein>
    <recommendedName>
        <fullName evidence="3">CopG family transcriptional regulator</fullName>
    </recommendedName>
</protein>
<dbReference type="RefSeq" id="WP_261236902.1">
    <property type="nucleotide sequence ID" value="NZ_JAMXFA010000038.1"/>
</dbReference>
<sequence length="78" mass="9049">MRELNVNIPDFLYNQVTELPGRENISLDQLVAIALSAQVSAWMTQDYLVERAKRGSWEQFQEVLMKVPDVEPEELDKL</sequence>
<name>A0ABT2NCS6_9CYAN</name>
<dbReference type="Proteomes" id="UP001525961">
    <property type="component" value="Unassembled WGS sequence"/>
</dbReference>
<reference evidence="1 2" key="1">
    <citation type="journal article" date="2022" name="Front. Microbiol.">
        <title>High genomic differentiation and limited gene flow indicate recent cryptic speciation within the genus Laspinema (cyanobacteria).</title>
        <authorList>
            <person name="Stanojkovic A."/>
            <person name="Skoupy S."/>
            <person name="Skaloud P."/>
            <person name="Dvorak P."/>
        </authorList>
    </citation>
    <scope>NUCLEOTIDE SEQUENCE [LARGE SCALE GENOMIC DNA]</scope>
    <source>
        <strain evidence="1 2">D3b</strain>
    </source>
</reference>
<gene>
    <name evidence="1" type="ORF">NG792_22515</name>
</gene>
<evidence type="ECO:0008006" key="3">
    <source>
        <dbReference type="Google" id="ProtNLM"/>
    </source>
</evidence>
<keyword evidence="2" id="KW-1185">Reference proteome</keyword>
<proteinExistence type="predicted"/>
<comment type="caution">
    <text evidence="1">The sequence shown here is derived from an EMBL/GenBank/DDBJ whole genome shotgun (WGS) entry which is preliminary data.</text>
</comment>
<evidence type="ECO:0000313" key="1">
    <source>
        <dbReference type="EMBL" id="MCT7980501.1"/>
    </source>
</evidence>
<organism evidence="1 2">
    <name type="scientific">Laspinema olomoucense D3b</name>
    <dbReference type="NCBI Taxonomy" id="2953688"/>
    <lineage>
        <taxon>Bacteria</taxon>
        <taxon>Bacillati</taxon>
        <taxon>Cyanobacteriota</taxon>
        <taxon>Cyanophyceae</taxon>
        <taxon>Oscillatoriophycideae</taxon>
        <taxon>Oscillatoriales</taxon>
        <taxon>Laspinemataceae</taxon>
        <taxon>Laspinema</taxon>
        <taxon>Laspinema olomoucense</taxon>
    </lineage>
</organism>